<organism evidence="2 3">
    <name type="scientific">Hymenobacter gummosus</name>
    <dbReference type="NCBI Taxonomy" id="1776032"/>
    <lineage>
        <taxon>Bacteria</taxon>
        <taxon>Pseudomonadati</taxon>
        <taxon>Bacteroidota</taxon>
        <taxon>Cytophagia</taxon>
        <taxon>Cytophagales</taxon>
        <taxon>Hymenobacteraceae</taxon>
        <taxon>Hymenobacter</taxon>
    </lineage>
</organism>
<dbReference type="EMBL" id="RXOF01000025">
    <property type="protein sequence ID" value="RTQ44723.1"/>
    <property type="molecule type" value="Genomic_DNA"/>
</dbReference>
<dbReference type="InterPro" id="IPR008969">
    <property type="entry name" value="CarboxyPept-like_regulatory"/>
</dbReference>
<dbReference type="Proteomes" id="UP000282184">
    <property type="component" value="Unassembled WGS sequence"/>
</dbReference>
<evidence type="ECO:0000256" key="1">
    <source>
        <dbReference type="SAM" id="SignalP"/>
    </source>
</evidence>
<gene>
    <name evidence="2" type="ORF">EJV47_27410</name>
</gene>
<dbReference type="AlphaFoldDB" id="A0A431TTW6"/>
<dbReference type="Pfam" id="PF13715">
    <property type="entry name" value="CarbopepD_reg_2"/>
    <property type="match status" value="1"/>
</dbReference>
<name>A0A431TTW6_9BACT</name>
<dbReference type="OrthoDB" id="822112at2"/>
<evidence type="ECO:0000313" key="3">
    <source>
        <dbReference type="Proteomes" id="UP000282184"/>
    </source>
</evidence>
<protein>
    <recommendedName>
        <fullName evidence="4">Carboxypeptidase-like regulatory domain-containing protein</fullName>
    </recommendedName>
</protein>
<reference evidence="2 3" key="1">
    <citation type="submission" date="2018-12" db="EMBL/GenBank/DDBJ databases">
        <title>Hymenobacter gummosus sp. nov., isolated from a spring.</title>
        <authorList>
            <person name="Nie L."/>
        </authorList>
    </citation>
    <scope>NUCLEOTIDE SEQUENCE [LARGE SCALE GENOMIC DNA]</scope>
    <source>
        <strain evidence="2 3">KCTC 52166</strain>
    </source>
</reference>
<dbReference type="RefSeq" id="WP_126696415.1">
    <property type="nucleotide sequence ID" value="NZ_RXOF01000025.1"/>
</dbReference>
<dbReference type="SUPFAM" id="SSF49464">
    <property type="entry name" value="Carboxypeptidase regulatory domain-like"/>
    <property type="match status" value="1"/>
</dbReference>
<proteinExistence type="predicted"/>
<feature type="chain" id="PRO_5019446124" description="Carboxypeptidase-like regulatory domain-containing protein" evidence="1">
    <location>
        <begin position="20"/>
        <end position="72"/>
    </location>
</feature>
<comment type="caution">
    <text evidence="2">The sequence shown here is derived from an EMBL/GenBank/DDBJ whole genome shotgun (WGS) entry which is preliminary data.</text>
</comment>
<evidence type="ECO:0000313" key="2">
    <source>
        <dbReference type="EMBL" id="RTQ44723.1"/>
    </source>
</evidence>
<keyword evidence="1" id="KW-0732">Signal</keyword>
<feature type="signal peptide" evidence="1">
    <location>
        <begin position="1"/>
        <end position="19"/>
    </location>
</feature>
<accession>A0A431TTW6</accession>
<sequence>MRKLLLAWFALLLSLSALAQTTIRGRVISKADKSGVPGATIARPGTPIGVLTEADGSFSLTLSATDTLPVRL</sequence>
<evidence type="ECO:0008006" key="4">
    <source>
        <dbReference type="Google" id="ProtNLM"/>
    </source>
</evidence>
<keyword evidence="3" id="KW-1185">Reference proteome</keyword>